<comment type="caution">
    <text evidence="3">The sequence shown here is derived from an EMBL/GenBank/DDBJ whole genome shotgun (WGS) entry which is preliminary data.</text>
</comment>
<evidence type="ECO:0000259" key="2">
    <source>
        <dbReference type="Pfam" id="PF02311"/>
    </source>
</evidence>
<dbReference type="Proteomes" id="UP000786875">
    <property type="component" value="Unassembled WGS sequence"/>
</dbReference>
<keyword evidence="1" id="KW-0238">DNA-binding</keyword>
<evidence type="ECO:0000256" key="1">
    <source>
        <dbReference type="ARBA" id="ARBA00023125"/>
    </source>
</evidence>
<feature type="domain" description="AraC-type arabinose-binding/dimerisation" evidence="2">
    <location>
        <begin position="28"/>
        <end position="95"/>
    </location>
</feature>
<protein>
    <recommendedName>
        <fullName evidence="2">AraC-type arabinose-binding/dimerisation domain-containing protein</fullName>
    </recommendedName>
</protein>
<gene>
    <name evidence="3" type="ORF">HGT73_11095</name>
</gene>
<dbReference type="InterPro" id="IPR014710">
    <property type="entry name" value="RmlC-like_jellyroll"/>
</dbReference>
<evidence type="ECO:0000313" key="4">
    <source>
        <dbReference type="Proteomes" id="UP000786875"/>
    </source>
</evidence>
<dbReference type="InterPro" id="IPR003313">
    <property type="entry name" value="AraC-bd"/>
</dbReference>
<sequence>MNIGKLELMHKGWFIGNFIPSLYPTCDVEVAVKYYQQGDHEPRHTHKIATEITVIIEGEARMDKNHLKKGDIITLLPGEETDFHAITNVTTVVVKLPSVKHDKYMNIE</sequence>
<reference evidence="3 4" key="1">
    <citation type="submission" date="2020-04" db="EMBL/GenBank/DDBJ databases">
        <title>Genome sequencing of Rosenbergiella species.</title>
        <authorList>
            <person name="Alvarez-Perez S."/>
            <person name="Lievens B."/>
        </authorList>
    </citation>
    <scope>NUCLEOTIDE SEQUENCE [LARGE SCALE GENOMIC DNA]</scope>
    <source>
        <strain evidence="3 4">CdVSA20.1</strain>
    </source>
</reference>
<dbReference type="InterPro" id="IPR011051">
    <property type="entry name" value="RmlC_Cupin_sf"/>
</dbReference>
<dbReference type="Gene3D" id="2.60.120.10">
    <property type="entry name" value="Jelly Rolls"/>
    <property type="match status" value="1"/>
</dbReference>
<evidence type="ECO:0000313" key="3">
    <source>
        <dbReference type="EMBL" id="MBT0727910.1"/>
    </source>
</evidence>
<name>A0ABS5T6D1_9GAMM</name>
<proteinExistence type="predicted"/>
<dbReference type="SUPFAM" id="SSF51182">
    <property type="entry name" value="RmlC-like cupins"/>
    <property type="match status" value="1"/>
</dbReference>
<keyword evidence="4" id="KW-1185">Reference proteome</keyword>
<dbReference type="RefSeq" id="WP_214214908.1">
    <property type="nucleotide sequence ID" value="NZ_JABBFO010000010.1"/>
</dbReference>
<dbReference type="EMBL" id="JABBFO010000010">
    <property type="protein sequence ID" value="MBT0727910.1"/>
    <property type="molecule type" value="Genomic_DNA"/>
</dbReference>
<dbReference type="Pfam" id="PF02311">
    <property type="entry name" value="AraC_binding"/>
    <property type="match status" value="1"/>
</dbReference>
<organism evidence="3 4">
    <name type="scientific">Rosenbergiella australiborealis</name>
    <dbReference type="NCBI Taxonomy" id="1544696"/>
    <lineage>
        <taxon>Bacteria</taxon>
        <taxon>Pseudomonadati</taxon>
        <taxon>Pseudomonadota</taxon>
        <taxon>Gammaproteobacteria</taxon>
        <taxon>Enterobacterales</taxon>
        <taxon>Erwiniaceae</taxon>
        <taxon>Rosenbergiella</taxon>
    </lineage>
</organism>
<accession>A0ABS5T6D1</accession>